<dbReference type="Proteomes" id="UP000784294">
    <property type="component" value="Unassembled WGS sequence"/>
</dbReference>
<keyword evidence="2" id="KW-1185">Reference proteome</keyword>
<dbReference type="AlphaFoldDB" id="A0A3S5BWC6"/>
<protein>
    <submittedName>
        <fullName evidence="1">Uncharacterized protein</fullName>
    </submittedName>
</protein>
<accession>A0A3S5BWC6</accession>
<proteinExistence type="predicted"/>
<comment type="caution">
    <text evidence="1">The sequence shown here is derived from an EMBL/GenBank/DDBJ whole genome shotgun (WGS) entry which is preliminary data.</text>
</comment>
<dbReference type="EMBL" id="CAAALY010279005">
    <property type="protein sequence ID" value="VEL43132.1"/>
    <property type="molecule type" value="Genomic_DNA"/>
</dbReference>
<reference evidence="1" key="1">
    <citation type="submission" date="2018-11" db="EMBL/GenBank/DDBJ databases">
        <authorList>
            <consortium name="Pathogen Informatics"/>
        </authorList>
    </citation>
    <scope>NUCLEOTIDE SEQUENCE</scope>
</reference>
<name>A0A3S5BWC6_9PLAT</name>
<sequence length="134" mass="13845">MLIRLLPALSSPLVDVEPTSFEQSHLSLALPVALLSLLPMLLMAWDEEQPPPTPNTYNSGETIGRGVGACGLGGPSVIGGMNSRTGSGCWNLSSTSASNLQTTTSLAAAALSGTPTRHTGPIRPRNLACILVSH</sequence>
<evidence type="ECO:0000313" key="1">
    <source>
        <dbReference type="EMBL" id="VEL43132.1"/>
    </source>
</evidence>
<organism evidence="1 2">
    <name type="scientific">Protopolystoma xenopodis</name>
    <dbReference type="NCBI Taxonomy" id="117903"/>
    <lineage>
        <taxon>Eukaryota</taxon>
        <taxon>Metazoa</taxon>
        <taxon>Spiralia</taxon>
        <taxon>Lophotrochozoa</taxon>
        <taxon>Platyhelminthes</taxon>
        <taxon>Monogenea</taxon>
        <taxon>Polyopisthocotylea</taxon>
        <taxon>Polystomatidea</taxon>
        <taxon>Polystomatidae</taxon>
        <taxon>Protopolystoma</taxon>
    </lineage>
</organism>
<gene>
    <name evidence="1" type="ORF">PXEA_LOCUS36572</name>
</gene>
<evidence type="ECO:0000313" key="2">
    <source>
        <dbReference type="Proteomes" id="UP000784294"/>
    </source>
</evidence>